<protein>
    <submittedName>
        <fullName evidence="2">Protein NinG</fullName>
    </submittedName>
</protein>
<dbReference type="InterPro" id="IPR044925">
    <property type="entry name" value="His-Me_finger_sf"/>
</dbReference>
<dbReference type="AlphaFoldDB" id="A0ABC7ZVT1"/>
<accession>A0ABC7ZVT1</accession>
<gene>
    <name evidence="2" type="ORF">ECRM12581_17175</name>
</gene>
<dbReference type="SUPFAM" id="SSF54060">
    <property type="entry name" value="His-Me finger endonucleases"/>
    <property type="match status" value="1"/>
</dbReference>
<sequence>MEIPTSIALVSSVQVAKFRKPLRRKKAMAKPARRRCNRKREDLTVKRIFELLSFDKSTGVFRWKVPTQGRIALNSVAGAFDSNGYSMIMIDGRRYKTHVLVFYITHNRWPAGQIDHVNGIRTDNRPENLRECLPIENSRNIRIRKNSKSGCRGVTWHKRQKKWNVRLGFHGKSKHFGCFDDLELAVLVAEEARDKYYGDFSGNERSTYANLSKEM</sequence>
<dbReference type="Pfam" id="PF13392">
    <property type="entry name" value="HNH_3"/>
    <property type="match status" value="1"/>
</dbReference>
<evidence type="ECO:0000313" key="2">
    <source>
        <dbReference type="EMBL" id="AHY71965.1"/>
    </source>
</evidence>
<proteinExistence type="predicted"/>
<evidence type="ECO:0000313" key="3">
    <source>
        <dbReference type="Proteomes" id="UP000025231"/>
    </source>
</evidence>
<name>A0ABC7ZVT1_ECOLR</name>
<dbReference type="InterPro" id="IPR016177">
    <property type="entry name" value="DNA-bd_dom_sf"/>
</dbReference>
<dbReference type="SUPFAM" id="SSF54171">
    <property type="entry name" value="DNA-binding domain"/>
    <property type="match status" value="1"/>
</dbReference>
<dbReference type="InterPro" id="IPR003615">
    <property type="entry name" value="HNH_nuc"/>
</dbReference>
<reference evidence="2 3" key="1">
    <citation type="journal article" date="2014" name="Genome Announc.">
        <title>Complete Genome Sequences of Two Escherichia coli O145:H28 Outbreak Strains of Food Origin.</title>
        <authorList>
            <person name="Cooper K.K."/>
            <person name="Mandrell R.E."/>
            <person name="Louie J.W."/>
            <person name="Korlach J."/>
            <person name="Clark T.A."/>
            <person name="Parker C.T."/>
            <person name="Huynh S."/>
            <person name="Chain P.S."/>
            <person name="Ahmed S."/>
            <person name="Carter M.Q."/>
        </authorList>
    </citation>
    <scope>NUCLEOTIDE SEQUENCE [LARGE SCALE GENOMIC DNA]</scope>
    <source>
        <strain evidence="2 3">RM12581</strain>
    </source>
</reference>
<dbReference type="Proteomes" id="UP000025231">
    <property type="component" value="Chromosome"/>
</dbReference>
<evidence type="ECO:0000259" key="1">
    <source>
        <dbReference type="Pfam" id="PF13392"/>
    </source>
</evidence>
<organism evidence="2 3">
    <name type="scientific">Escherichia coli O145:H28 (strain RM12581)</name>
    <dbReference type="NCBI Taxonomy" id="1248823"/>
    <lineage>
        <taxon>Bacteria</taxon>
        <taxon>Pseudomonadati</taxon>
        <taxon>Pseudomonadota</taxon>
        <taxon>Gammaproteobacteria</taxon>
        <taxon>Enterobacterales</taxon>
        <taxon>Enterobacteriaceae</taxon>
        <taxon>Escherichia</taxon>
    </lineage>
</organism>
<dbReference type="EMBL" id="CP007136">
    <property type="protein sequence ID" value="AHY71965.1"/>
    <property type="molecule type" value="Genomic_DNA"/>
</dbReference>
<feature type="domain" description="HNH nuclease" evidence="1">
    <location>
        <begin position="95"/>
        <end position="137"/>
    </location>
</feature>
<dbReference type="Gene3D" id="3.90.75.20">
    <property type="match status" value="1"/>
</dbReference>